<keyword evidence="3" id="KW-1185">Reference proteome</keyword>
<feature type="compositionally biased region" description="Low complexity" evidence="1">
    <location>
        <begin position="261"/>
        <end position="278"/>
    </location>
</feature>
<protein>
    <submittedName>
        <fullName evidence="2">Uncharacterized protein</fullName>
    </submittedName>
</protein>
<evidence type="ECO:0000313" key="3">
    <source>
        <dbReference type="Proteomes" id="UP000000768"/>
    </source>
</evidence>
<dbReference type="STRING" id="4558.A0A1B6QNZ8"/>
<dbReference type="Proteomes" id="UP000000768">
    <property type="component" value="Chromosome 1"/>
</dbReference>
<name>A0A1B6QNZ8_SORBI</name>
<sequence>MCPRATAQHCGDAMASVCSFVEEEYIDLDLSSCGEFEFRVRRSGAADELLCRGRLQPPPPPAAAGPHKAAPPRPGGKAQEVDAGGGGCGSAGRRSAATVAPLQHSHSAGCRDDDTQPVARLRTECSRRRKAARTVHAKLLASRAFFRSLFARTSCSDEQCRGADVRASTRAATAPPGETKSTASKAAFGQIKNGYGYGYGYGYHSGSGRAAPTTLRSSIEQEKLMDEEELAAASAAAARQRKSFSGVIKWRHAVTAAAPAPAAAQAKPLSSSSARRSSCVGGGPALKRSSSARSESEGLIQGAIAYCKRSQQQLGLARKSVSDAAALCSASAPSSWPSNPARSAVVAYCH</sequence>
<feature type="region of interest" description="Disordered" evidence="1">
    <location>
        <begin position="51"/>
        <end position="94"/>
    </location>
</feature>
<dbReference type="InParanoid" id="A0A1B6QNZ8"/>
<dbReference type="EMBL" id="CM000760">
    <property type="protein sequence ID" value="KXG39648.1"/>
    <property type="molecule type" value="Genomic_DNA"/>
</dbReference>
<dbReference type="OrthoDB" id="1938320at2759"/>
<dbReference type="InterPro" id="IPR039620">
    <property type="entry name" value="BKI1/MAKR1/3/4"/>
</dbReference>
<dbReference type="PANTHER" id="PTHR33312:SF7">
    <property type="entry name" value="EXPRESSED PROTEIN"/>
    <property type="match status" value="1"/>
</dbReference>
<dbReference type="OMA" id="ATVAPWH"/>
<dbReference type="PANTHER" id="PTHR33312">
    <property type="entry name" value="MEMBRANE-ASSOCIATED KINASE REGULATOR 4-RELATED"/>
    <property type="match status" value="1"/>
</dbReference>
<dbReference type="GO" id="GO:0005886">
    <property type="term" value="C:plasma membrane"/>
    <property type="evidence" value="ECO:0007669"/>
    <property type="project" value="InterPro"/>
</dbReference>
<feature type="compositionally biased region" description="Pro residues" evidence="1">
    <location>
        <begin position="56"/>
        <end position="74"/>
    </location>
</feature>
<accession>A0A1B6QNZ8</accession>
<gene>
    <name evidence="2" type="ORF">SORBI_3001G414200</name>
</gene>
<proteinExistence type="predicted"/>
<dbReference type="FunCoup" id="A0A1B6QNZ8">
    <property type="interactions" value="821"/>
</dbReference>
<reference evidence="2 3" key="1">
    <citation type="journal article" date="2009" name="Nature">
        <title>The Sorghum bicolor genome and the diversification of grasses.</title>
        <authorList>
            <person name="Paterson A.H."/>
            <person name="Bowers J.E."/>
            <person name="Bruggmann R."/>
            <person name="Dubchak I."/>
            <person name="Grimwood J."/>
            <person name="Gundlach H."/>
            <person name="Haberer G."/>
            <person name="Hellsten U."/>
            <person name="Mitros T."/>
            <person name="Poliakov A."/>
            <person name="Schmutz J."/>
            <person name="Spannagl M."/>
            <person name="Tang H."/>
            <person name="Wang X."/>
            <person name="Wicker T."/>
            <person name="Bharti A.K."/>
            <person name="Chapman J."/>
            <person name="Feltus F.A."/>
            <person name="Gowik U."/>
            <person name="Grigoriev I.V."/>
            <person name="Lyons E."/>
            <person name="Maher C.A."/>
            <person name="Martis M."/>
            <person name="Narechania A."/>
            <person name="Otillar R.P."/>
            <person name="Penning B.W."/>
            <person name="Salamov A.A."/>
            <person name="Wang Y."/>
            <person name="Zhang L."/>
            <person name="Carpita N.C."/>
            <person name="Freeling M."/>
            <person name="Gingle A.R."/>
            <person name="Hash C.T."/>
            <person name="Keller B."/>
            <person name="Klein P."/>
            <person name="Kresovich S."/>
            <person name="McCann M.C."/>
            <person name="Ming R."/>
            <person name="Peterson D.G."/>
            <person name="Mehboob-ur-Rahman"/>
            <person name="Ware D."/>
            <person name="Westhoff P."/>
            <person name="Mayer K.F."/>
            <person name="Messing J."/>
            <person name="Rokhsar D.S."/>
        </authorList>
    </citation>
    <scope>NUCLEOTIDE SEQUENCE [LARGE SCALE GENOMIC DNA]</scope>
    <source>
        <strain evidence="3">cv. BTx623</strain>
    </source>
</reference>
<dbReference type="eggNOG" id="ENOG502R52M">
    <property type="taxonomic scope" value="Eukaryota"/>
</dbReference>
<dbReference type="AlphaFoldDB" id="A0A1B6QNZ8"/>
<feature type="region of interest" description="Disordered" evidence="1">
    <location>
        <begin position="261"/>
        <end position="293"/>
    </location>
</feature>
<dbReference type="GO" id="GO:0019210">
    <property type="term" value="F:kinase inhibitor activity"/>
    <property type="evidence" value="ECO:0007669"/>
    <property type="project" value="InterPro"/>
</dbReference>
<organism evidence="2 3">
    <name type="scientific">Sorghum bicolor</name>
    <name type="common">Sorghum</name>
    <name type="synonym">Sorghum vulgare</name>
    <dbReference type="NCBI Taxonomy" id="4558"/>
    <lineage>
        <taxon>Eukaryota</taxon>
        <taxon>Viridiplantae</taxon>
        <taxon>Streptophyta</taxon>
        <taxon>Embryophyta</taxon>
        <taxon>Tracheophyta</taxon>
        <taxon>Spermatophyta</taxon>
        <taxon>Magnoliopsida</taxon>
        <taxon>Liliopsida</taxon>
        <taxon>Poales</taxon>
        <taxon>Poaceae</taxon>
        <taxon>PACMAD clade</taxon>
        <taxon>Panicoideae</taxon>
        <taxon>Andropogonodae</taxon>
        <taxon>Andropogoneae</taxon>
        <taxon>Sorghinae</taxon>
        <taxon>Sorghum</taxon>
    </lineage>
</organism>
<dbReference type="Gramene" id="KXG39648">
    <property type="protein sequence ID" value="KXG39648"/>
    <property type="gene ID" value="SORBI_3001G414200"/>
</dbReference>
<evidence type="ECO:0000313" key="2">
    <source>
        <dbReference type="EMBL" id="KXG39648.1"/>
    </source>
</evidence>
<reference evidence="3" key="2">
    <citation type="journal article" date="2018" name="Plant J.">
        <title>The Sorghum bicolor reference genome: improved assembly, gene annotations, a transcriptome atlas, and signatures of genome organization.</title>
        <authorList>
            <person name="McCormick R.F."/>
            <person name="Truong S.K."/>
            <person name="Sreedasyam A."/>
            <person name="Jenkins J."/>
            <person name="Shu S."/>
            <person name="Sims D."/>
            <person name="Kennedy M."/>
            <person name="Amirebrahimi M."/>
            <person name="Weers B.D."/>
            <person name="McKinley B."/>
            <person name="Mattison A."/>
            <person name="Morishige D.T."/>
            <person name="Grimwood J."/>
            <person name="Schmutz J."/>
            <person name="Mullet J.E."/>
        </authorList>
    </citation>
    <scope>NUCLEOTIDE SEQUENCE [LARGE SCALE GENOMIC DNA]</scope>
    <source>
        <strain evidence="3">cv. BTx623</strain>
    </source>
</reference>
<evidence type="ECO:0000256" key="1">
    <source>
        <dbReference type="SAM" id="MobiDB-lite"/>
    </source>
</evidence>
<feature type="region of interest" description="Disordered" evidence="1">
    <location>
        <begin position="161"/>
        <end position="185"/>
    </location>
</feature>